<name>A0A915IH53_ROMCU</name>
<keyword evidence="1" id="KW-1185">Reference proteome</keyword>
<evidence type="ECO:0000313" key="1">
    <source>
        <dbReference type="Proteomes" id="UP000887565"/>
    </source>
</evidence>
<dbReference type="Proteomes" id="UP000887565">
    <property type="component" value="Unplaced"/>
</dbReference>
<accession>A0A915IH53</accession>
<reference evidence="2" key="1">
    <citation type="submission" date="2022-11" db="UniProtKB">
        <authorList>
            <consortium name="WormBaseParasite"/>
        </authorList>
    </citation>
    <scope>IDENTIFICATION</scope>
</reference>
<organism evidence="1 2">
    <name type="scientific">Romanomermis culicivorax</name>
    <name type="common">Nematode worm</name>
    <dbReference type="NCBI Taxonomy" id="13658"/>
    <lineage>
        <taxon>Eukaryota</taxon>
        <taxon>Metazoa</taxon>
        <taxon>Ecdysozoa</taxon>
        <taxon>Nematoda</taxon>
        <taxon>Enoplea</taxon>
        <taxon>Dorylaimia</taxon>
        <taxon>Mermithida</taxon>
        <taxon>Mermithoidea</taxon>
        <taxon>Mermithidae</taxon>
        <taxon>Romanomermis</taxon>
    </lineage>
</organism>
<evidence type="ECO:0000313" key="2">
    <source>
        <dbReference type="WBParaSite" id="nRc.2.0.1.t13410-RA"/>
    </source>
</evidence>
<dbReference type="WBParaSite" id="nRc.2.0.1.t13410-RA">
    <property type="protein sequence ID" value="nRc.2.0.1.t13410-RA"/>
    <property type="gene ID" value="nRc.2.0.1.g13410"/>
</dbReference>
<proteinExistence type="predicted"/>
<sequence length="69" mass="8224">MKIEKKECHSLHNLFDKSPRIERTMACYSAQKTVQNLFFSTFDPSTDNTFATKKKKVADHYWRRLGNKR</sequence>
<dbReference type="AlphaFoldDB" id="A0A915IH53"/>
<protein>
    <submittedName>
        <fullName evidence="2">Uncharacterized protein</fullName>
    </submittedName>
</protein>